<proteinExistence type="predicted"/>
<gene>
    <name evidence="2" type="ORF">KIPB_000190</name>
    <name evidence="3" type="ORF">KIPB_001412</name>
</gene>
<keyword evidence="1" id="KW-0812">Transmembrane</keyword>
<evidence type="ECO:0000313" key="3">
    <source>
        <dbReference type="EMBL" id="GIQ80587.1"/>
    </source>
</evidence>
<sequence>MQHLAVQQSRALEDALNRTCFDIDRVLHRKHPLSISRSIVLGIHILCSVVSVGAAIYHLELWNCSLDHRKGFAGGGWNGVFIMIAICVSGVLFWSTKYYARSTNKRKREGKGPILVIKPKDLIWVYRGIHTALTVWCFYMLVENHAVLSKKIF</sequence>
<feature type="transmembrane region" description="Helical" evidence="1">
    <location>
        <begin position="79"/>
        <end position="100"/>
    </location>
</feature>
<protein>
    <submittedName>
        <fullName evidence="2">Uncharacterized protein</fullName>
    </submittedName>
</protein>
<evidence type="ECO:0000313" key="2">
    <source>
        <dbReference type="EMBL" id="GIQ79536.1"/>
    </source>
</evidence>
<evidence type="ECO:0000256" key="1">
    <source>
        <dbReference type="SAM" id="Phobius"/>
    </source>
</evidence>
<dbReference type="Proteomes" id="UP000265618">
    <property type="component" value="Unassembled WGS sequence"/>
</dbReference>
<dbReference type="EMBL" id="BDIP01000020">
    <property type="protein sequence ID" value="GIQ79536.1"/>
    <property type="molecule type" value="Genomic_DNA"/>
</dbReference>
<comment type="caution">
    <text evidence="2">The sequence shown here is derived from an EMBL/GenBank/DDBJ whole genome shotgun (WGS) entry which is preliminary data.</text>
</comment>
<accession>A0A9K3CN72</accession>
<reference evidence="2" key="1">
    <citation type="submission" date="2016-10" db="EMBL/GenBank/DDBJ databases">
        <authorList>
            <person name="Tanifuji G."/>
            <person name="Kume K."/>
            <person name="Nakayama T."/>
            <person name="Takabayashi S."/>
            <person name="Hashimoto T."/>
        </authorList>
    </citation>
    <scope>NUCLEOTIDE SEQUENCE</scope>
    <source>
        <strain evidence="2">NY0173</strain>
    </source>
</reference>
<keyword evidence="1" id="KW-0472">Membrane</keyword>
<organism evidence="2 4">
    <name type="scientific">Kipferlia bialata</name>
    <dbReference type="NCBI Taxonomy" id="797122"/>
    <lineage>
        <taxon>Eukaryota</taxon>
        <taxon>Metamonada</taxon>
        <taxon>Carpediemonas-like organisms</taxon>
        <taxon>Kipferlia</taxon>
    </lineage>
</organism>
<keyword evidence="4" id="KW-1185">Reference proteome</keyword>
<dbReference type="AlphaFoldDB" id="A0A9K3CN72"/>
<name>A0A9K3CN72_9EUKA</name>
<feature type="transmembrane region" description="Helical" evidence="1">
    <location>
        <begin position="121"/>
        <end position="142"/>
    </location>
</feature>
<evidence type="ECO:0000313" key="4">
    <source>
        <dbReference type="Proteomes" id="UP000265618"/>
    </source>
</evidence>
<dbReference type="EMBL" id="BDIP01000199">
    <property type="protein sequence ID" value="GIQ80587.1"/>
    <property type="molecule type" value="Genomic_DNA"/>
</dbReference>
<feature type="transmembrane region" description="Helical" evidence="1">
    <location>
        <begin position="39"/>
        <end position="59"/>
    </location>
</feature>
<reference evidence="2 4" key="2">
    <citation type="journal article" date="2018" name="PLoS ONE">
        <title>The draft genome of Kipferlia bialata reveals reductive genome evolution in fornicate parasites.</title>
        <authorList>
            <person name="Tanifuji G."/>
            <person name="Takabayashi S."/>
            <person name="Kume K."/>
            <person name="Takagi M."/>
            <person name="Nakayama T."/>
            <person name="Kamikawa R."/>
            <person name="Inagaki Y."/>
            <person name="Hashimoto T."/>
        </authorList>
    </citation>
    <scope>NUCLEOTIDE SEQUENCE [LARGE SCALE GENOMIC DNA]</scope>
    <source>
        <strain evidence="2">NY0173</strain>
    </source>
</reference>
<keyword evidence="1" id="KW-1133">Transmembrane helix</keyword>